<dbReference type="AlphaFoldDB" id="A0A9P5Y6P6"/>
<evidence type="ECO:0000313" key="2">
    <source>
        <dbReference type="Proteomes" id="UP000807353"/>
    </source>
</evidence>
<organism evidence="1 2">
    <name type="scientific">Collybia nuda</name>
    <dbReference type="NCBI Taxonomy" id="64659"/>
    <lineage>
        <taxon>Eukaryota</taxon>
        <taxon>Fungi</taxon>
        <taxon>Dikarya</taxon>
        <taxon>Basidiomycota</taxon>
        <taxon>Agaricomycotina</taxon>
        <taxon>Agaricomycetes</taxon>
        <taxon>Agaricomycetidae</taxon>
        <taxon>Agaricales</taxon>
        <taxon>Tricholomatineae</taxon>
        <taxon>Clitocybaceae</taxon>
        <taxon>Collybia</taxon>
    </lineage>
</organism>
<accession>A0A9P5Y6P6</accession>
<comment type="caution">
    <text evidence="1">The sequence shown here is derived from an EMBL/GenBank/DDBJ whole genome shotgun (WGS) entry which is preliminary data.</text>
</comment>
<dbReference type="OrthoDB" id="3223806at2759"/>
<name>A0A9P5Y6P6_9AGAR</name>
<evidence type="ECO:0000313" key="1">
    <source>
        <dbReference type="EMBL" id="KAF9463215.1"/>
    </source>
</evidence>
<proteinExistence type="predicted"/>
<sequence length="302" mass="33772">MDFPDEVYDVPDLFYARKLTNGPTKPFAVYCSEGDLIERLFPDQQTRNNYGITFALSPTSSNFSILVDNISRTVSFERYNSLVVPHIGSRLPFSMRANDHSALRKVVECAANFDRHLKRSGEDMRNIWMELREVEFEPGSSDAAHQTPRNMGRNLFENDIALAPVDRLFSLAIFNQTSLALYPHVFYLDPSELSISAWYTPAIGGRPGKSGLVDPPMLPKSVLTLGYGDTATEPWIFGLRPGENVDVGFFKVFFTTSPSDFSSLLQDSPFTAVSRAGQPNKPSSPMAEFWGTKIATVIHKKL</sequence>
<gene>
    <name evidence="1" type="ORF">BDZ94DRAFT_1259397</name>
</gene>
<protein>
    <submittedName>
        <fullName evidence="1">Uncharacterized protein</fullName>
    </submittedName>
</protein>
<dbReference type="Proteomes" id="UP000807353">
    <property type="component" value="Unassembled WGS sequence"/>
</dbReference>
<keyword evidence="2" id="KW-1185">Reference proteome</keyword>
<dbReference type="EMBL" id="MU150264">
    <property type="protein sequence ID" value="KAF9463215.1"/>
    <property type="molecule type" value="Genomic_DNA"/>
</dbReference>
<reference evidence="1" key="1">
    <citation type="submission" date="2020-11" db="EMBL/GenBank/DDBJ databases">
        <authorList>
            <consortium name="DOE Joint Genome Institute"/>
            <person name="Ahrendt S."/>
            <person name="Riley R."/>
            <person name="Andreopoulos W."/>
            <person name="Labutti K."/>
            <person name="Pangilinan J."/>
            <person name="Ruiz-Duenas F.J."/>
            <person name="Barrasa J.M."/>
            <person name="Sanchez-Garcia M."/>
            <person name="Camarero S."/>
            <person name="Miyauchi S."/>
            <person name="Serrano A."/>
            <person name="Linde D."/>
            <person name="Babiker R."/>
            <person name="Drula E."/>
            <person name="Ayuso-Fernandez I."/>
            <person name="Pacheco R."/>
            <person name="Padilla G."/>
            <person name="Ferreira P."/>
            <person name="Barriuso J."/>
            <person name="Kellner H."/>
            <person name="Castanera R."/>
            <person name="Alfaro M."/>
            <person name="Ramirez L."/>
            <person name="Pisabarro A.G."/>
            <person name="Kuo A."/>
            <person name="Tritt A."/>
            <person name="Lipzen A."/>
            <person name="He G."/>
            <person name="Yan M."/>
            <person name="Ng V."/>
            <person name="Cullen D."/>
            <person name="Martin F."/>
            <person name="Rosso M.-N."/>
            <person name="Henrissat B."/>
            <person name="Hibbett D."/>
            <person name="Martinez A.T."/>
            <person name="Grigoriev I.V."/>
        </authorList>
    </citation>
    <scope>NUCLEOTIDE SEQUENCE</scope>
    <source>
        <strain evidence="1">CBS 247.69</strain>
    </source>
</reference>